<feature type="domain" description="DDE Tnp4" evidence="13">
    <location>
        <begin position="190"/>
        <end position="341"/>
    </location>
</feature>
<dbReference type="InterPro" id="IPR045249">
    <property type="entry name" value="HARBI1-like"/>
</dbReference>
<dbReference type="Pfam" id="PF13359">
    <property type="entry name" value="DDE_Tnp_4"/>
    <property type="match status" value="1"/>
</dbReference>
<evidence type="ECO:0000256" key="10">
    <source>
        <dbReference type="ARBA" id="ARBA00023242"/>
    </source>
</evidence>
<dbReference type="AlphaFoldDB" id="A0A6J8EBY6"/>
<dbReference type="EMBL" id="CACVKT020008728">
    <property type="protein sequence ID" value="CAC5417105.1"/>
    <property type="molecule type" value="Genomic_DNA"/>
</dbReference>
<evidence type="ECO:0000256" key="8">
    <source>
        <dbReference type="ARBA" id="ARBA00022723"/>
    </source>
</evidence>
<sequence>MHLYISDSYQISKKSLEELQTQDPSLRHDGCDKATACRAVNDVTNALLSKKDQFIKWPARQEERDRNKQGFFRGGLFPGVIGCIDGTHVKIQAPSEDEPAYVNRKGWHSINVQGVMLALRFYASGSFLEVIGDTMGVDKATACRAVNDVTNALLSKKDQFIKWPARQEERDRNKQGFFRGGLFPGVIGCIDGTHVKIQAPSEDEPAYVNRKGWHSINVQGVCDHEGKFINVDAQWPGSTHDSHMFRASDVSTYLQIRHRSIDDGFLLGDSGYPCSKFLLTPYLHPATPSQEAYNRAHTRTRCTIERVFGWWKRRFHVLHGEVRMKPAKVCRIIGACAILHNIAIMLREPMEDDESGENQEDVGQMNYNGPEDGRTIRNFITTSYF</sequence>
<evidence type="ECO:0000256" key="9">
    <source>
        <dbReference type="ARBA" id="ARBA00022801"/>
    </source>
</evidence>
<evidence type="ECO:0000256" key="2">
    <source>
        <dbReference type="ARBA" id="ARBA00004123"/>
    </source>
</evidence>
<evidence type="ECO:0000256" key="7">
    <source>
        <dbReference type="ARBA" id="ARBA00022722"/>
    </source>
</evidence>
<evidence type="ECO:0000256" key="1">
    <source>
        <dbReference type="ARBA" id="ARBA00001968"/>
    </source>
</evidence>
<accession>A0A6J8EBY6</accession>
<dbReference type="PANTHER" id="PTHR22930">
    <property type="match status" value="1"/>
</dbReference>
<dbReference type="GO" id="GO:0005634">
    <property type="term" value="C:nucleus"/>
    <property type="evidence" value="ECO:0007669"/>
    <property type="project" value="UniProtKB-SubCell"/>
</dbReference>
<evidence type="ECO:0000313" key="14">
    <source>
        <dbReference type="EMBL" id="CAC5417105.1"/>
    </source>
</evidence>
<comment type="similarity">
    <text evidence="4">Belongs to the HARBI1 family.</text>
</comment>
<comment type="cofactor">
    <cofactor evidence="1">
        <name>a divalent metal cation</name>
        <dbReference type="ChEBI" id="CHEBI:60240"/>
    </cofactor>
</comment>
<dbReference type="PRINTS" id="PR02086">
    <property type="entry name" value="PUTNUCHARBI1"/>
</dbReference>
<gene>
    <name evidence="14" type="ORF">MCOR_49659</name>
</gene>
<proteinExistence type="inferred from homology"/>
<name>A0A6J8EBY6_MYTCO</name>
<keyword evidence="8" id="KW-0479">Metal-binding</keyword>
<evidence type="ECO:0000256" key="11">
    <source>
        <dbReference type="ARBA" id="ARBA00030126"/>
    </source>
</evidence>
<evidence type="ECO:0000256" key="12">
    <source>
        <dbReference type="ARBA" id="ARBA00045850"/>
    </source>
</evidence>
<dbReference type="Proteomes" id="UP000507470">
    <property type="component" value="Unassembled WGS sequence"/>
</dbReference>
<dbReference type="InterPro" id="IPR027806">
    <property type="entry name" value="HARBI1_dom"/>
</dbReference>
<dbReference type="PANTHER" id="PTHR22930:SF286">
    <property type="entry name" value="NUCLEASE HARBI1"/>
    <property type="match status" value="1"/>
</dbReference>
<dbReference type="GO" id="GO:0004518">
    <property type="term" value="F:nuclease activity"/>
    <property type="evidence" value="ECO:0007669"/>
    <property type="project" value="UniProtKB-KW"/>
</dbReference>
<comment type="subcellular location">
    <subcellularLocation>
        <location evidence="3">Cytoplasm</location>
    </subcellularLocation>
    <subcellularLocation>
        <location evidence="2">Nucleus</location>
    </subcellularLocation>
</comment>
<keyword evidence="6" id="KW-0963">Cytoplasm</keyword>
<organism evidence="14 15">
    <name type="scientific">Mytilus coruscus</name>
    <name type="common">Sea mussel</name>
    <dbReference type="NCBI Taxonomy" id="42192"/>
    <lineage>
        <taxon>Eukaryota</taxon>
        <taxon>Metazoa</taxon>
        <taxon>Spiralia</taxon>
        <taxon>Lophotrochozoa</taxon>
        <taxon>Mollusca</taxon>
        <taxon>Bivalvia</taxon>
        <taxon>Autobranchia</taxon>
        <taxon>Pteriomorphia</taxon>
        <taxon>Mytilida</taxon>
        <taxon>Mytiloidea</taxon>
        <taxon>Mytilidae</taxon>
        <taxon>Mytilinae</taxon>
        <taxon>Mytilus</taxon>
    </lineage>
</organism>
<evidence type="ECO:0000256" key="4">
    <source>
        <dbReference type="ARBA" id="ARBA00006958"/>
    </source>
</evidence>
<dbReference type="GO" id="GO:0005737">
    <property type="term" value="C:cytoplasm"/>
    <property type="evidence" value="ECO:0007669"/>
    <property type="project" value="UniProtKB-SubCell"/>
</dbReference>
<keyword evidence="9 14" id="KW-0378">Hydrolase</keyword>
<dbReference type="OrthoDB" id="5964668at2759"/>
<evidence type="ECO:0000259" key="13">
    <source>
        <dbReference type="Pfam" id="PF13359"/>
    </source>
</evidence>
<comment type="function">
    <text evidence="12">Transposase-derived protein that may have nuclease activity. Does not have transposase activity.</text>
</comment>
<keyword evidence="15" id="KW-1185">Reference proteome</keyword>
<keyword evidence="7" id="KW-0540">Nuclease</keyword>
<dbReference type="GO" id="GO:0016787">
    <property type="term" value="F:hydrolase activity"/>
    <property type="evidence" value="ECO:0007669"/>
    <property type="project" value="UniProtKB-KW"/>
</dbReference>
<dbReference type="InterPro" id="IPR026103">
    <property type="entry name" value="HARBI1_animal"/>
</dbReference>
<reference evidence="14 15" key="1">
    <citation type="submission" date="2020-06" db="EMBL/GenBank/DDBJ databases">
        <authorList>
            <person name="Li R."/>
            <person name="Bekaert M."/>
        </authorList>
    </citation>
    <scope>NUCLEOTIDE SEQUENCE [LARGE SCALE GENOMIC DNA]</scope>
    <source>
        <strain evidence="15">wild</strain>
    </source>
</reference>
<evidence type="ECO:0000313" key="15">
    <source>
        <dbReference type="Proteomes" id="UP000507470"/>
    </source>
</evidence>
<keyword evidence="10" id="KW-0539">Nucleus</keyword>
<evidence type="ECO:0000256" key="6">
    <source>
        <dbReference type="ARBA" id="ARBA00022490"/>
    </source>
</evidence>
<protein>
    <recommendedName>
        <fullName evidence="5">Putative nuclease HARBI1</fullName>
    </recommendedName>
    <alternativeName>
        <fullName evidence="11">Harbinger transposase-derived nuclease</fullName>
    </alternativeName>
</protein>
<dbReference type="GO" id="GO:0046872">
    <property type="term" value="F:metal ion binding"/>
    <property type="evidence" value="ECO:0007669"/>
    <property type="project" value="UniProtKB-KW"/>
</dbReference>
<evidence type="ECO:0000256" key="5">
    <source>
        <dbReference type="ARBA" id="ARBA00015519"/>
    </source>
</evidence>
<evidence type="ECO:0000256" key="3">
    <source>
        <dbReference type="ARBA" id="ARBA00004496"/>
    </source>
</evidence>